<dbReference type="Proteomes" id="UP000023152">
    <property type="component" value="Unassembled WGS sequence"/>
</dbReference>
<name>X6P1C1_RETFI</name>
<dbReference type="AlphaFoldDB" id="X6P1C1"/>
<organism evidence="2 3">
    <name type="scientific">Reticulomyxa filosa</name>
    <dbReference type="NCBI Taxonomy" id="46433"/>
    <lineage>
        <taxon>Eukaryota</taxon>
        <taxon>Sar</taxon>
        <taxon>Rhizaria</taxon>
        <taxon>Retaria</taxon>
        <taxon>Foraminifera</taxon>
        <taxon>Monothalamids</taxon>
        <taxon>Reticulomyxidae</taxon>
        <taxon>Reticulomyxa</taxon>
    </lineage>
</organism>
<keyword evidence="1" id="KW-0812">Transmembrane</keyword>
<feature type="transmembrane region" description="Helical" evidence="1">
    <location>
        <begin position="332"/>
        <end position="352"/>
    </location>
</feature>
<sequence>MCLLPFPRNCCERHTLLLVVLFSQTLIDYYIERRSKKKKSTFKKLKYFLKITQLFKKLNNLIINNVPFEFTVKLEIVEVYALLGVYMTFFLSQNNFGLQQIIIFNNITAITRVKLLSEPCASVSEAIIMSQVHTTETVTNVCPTFENVLSKWNWKEIKNCPGRYVLRNDIGTQWTPKEFIEKSFSDHVSSLQCEDTIALAATKGTKDDSIILLPFKDKGGILTYIKKDNKDGSIRYVHTLNSPSGMLRKLSSLHVSLIFSDEDGKFHVQEEKISNDVITILDMPLDIKFLVAACSIFNNLFTFGYVSLQKEFILPTSKKTVMFFTQYSKRYYYTYSYISNLIFIYMFSFNIYKWIQA</sequence>
<evidence type="ECO:0000256" key="1">
    <source>
        <dbReference type="SAM" id="Phobius"/>
    </source>
</evidence>
<proteinExistence type="predicted"/>
<evidence type="ECO:0000313" key="3">
    <source>
        <dbReference type="Proteomes" id="UP000023152"/>
    </source>
</evidence>
<keyword evidence="3" id="KW-1185">Reference proteome</keyword>
<comment type="caution">
    <text evidence="2">The sequence shown here is derived from an EMBL/GenBank/DDBJ whole genome shotgun (WGS) entry which is preliminary data.</text>
</comment>
<accession>X6P1C1</accession>
<dbReference type="OrthoDB" id="57792at2759"/>
<reference evidence="2 3" key="1">
    <citation type="journal article" date="2013" name="Curr. Biol.">
        <title>The Genome of the Foraminiferan Reticulomyxa filosa.</title>
        <authorList>
            <person name="Glockner G."/>
            <person name="Hulsmann N."/>
            <person name="Schleicher M."/>
            <person name="Noegel A.A."/>
            <person name="Eichinger L."/>
            <person name="Gallinger C."/>
            <person name="Pawlowski J."/>
            <person name="Sierra R."/>
            <person name="Euteneuer U."/>
            <person name="Pillet L."/>
            <person name="Moustafa A."/>
            <person name="Platzer M."/>
            <person name="Groth M."/>
            <person name="Szafranski K."/>
            <person name="Schliwa M."/>
        </authorList>
    </citation>
    <scope>NUCLEOTIDE SEQUENCE [LARGE SCALE GENOMIC DNA]</scope>
</reference>
<keyword evidence="1" id="KW-0472">Membrane</keyword>
<dbReference type="EMBL" id="ASPP01004263">
    <property type="protein sequence ID" value="ETO32350.1"/>
    <property type="molecule type" value="Genomic_DNA"/>
</dbReference>
<gene>
    <name evidence="2" type="ORF">RFI_04766</name>
</gene>
<keyword evidence="1" id="KW-1133">Transmembrane helix</keyword>
<evidence type="ECO:0000313" key="2">
    <source>
        <dbReference type="EMBL" id="ETO32350.1"/>
    </source>
</evidence>
<protein>
    <submittedName>
        <fullName evidence="2">Uncharacterized protein</fullName>
    </submittedName>
</protein>